<name>A0A834VEX1_SARSC</name>
<feature type="transmembrane region" description="Helical" evidence="11">
    <location>
        <begin position="425"/>
        <end position="443"/>
    </location>
</feature>
<dbReference type="Pfam" id="PF02793">
    <property type="entry name" value="HRM"/>
    <property type="match status" value="1"/>
</dbReference>
<dbReference type="GO" id="GO:0007166">
    <property type="term" value="P:cell surface receptor signaling pathway"/>
    <property type="evidence" value="ECO:0007669"/>
    <property type="project" value="InterPro"/>
</dbReference>
<keyword evidence="4 11" id="KW-0812">Transmembrane</keyword>
<reference evidence="17" key="1">
    <citation type="journal article" date="2020" name="PLoS Negl. Trop. Dis.">
        <title>High-quality nuclear genome for Sarcoptes scabiei-A critical resource for a neglected parasite.</title>
        <authorList>
            <person name="Korhonen P.K."/>
            <person name="Gasser R.B."/>
            <person name="Ma G."/>
            <person name="Wang T."/>
            <person name="Stroehlein A.J."/>
            <person name="Young N.D."/>
            <person name="Ang C.S."/>
            <person name="Fernando D.D."/>
            <person name="Lu H.C."/>
            <person name="Taylor S."/>
            <person name="Reynolds S.L."/>
            <person name="Mofiz E."/>
            <person name="Najaraj S.H."/>
            <person name="Gowda H."/>
            <person name="Madugundu A."/>
            <person name="Renuse S."/>
            <person name="Holt D."/>
            <person name="Pandey A."/>
            <person name="Papenfuss A.T."/>
            <person name="Fischer K."/>
        </authorList>
    </citation>
    <scope>NUCLEOTIDE SEQUENCE [LARGE SCALE GENOMIC DNA]</scope>
</reference>
<keyword evidence="3" id="KW-1003">Cell membrane</keyword>
<evidence type="ECO:0000256" key="6">
    <source>
        <dbReference type="ARBA" id="ARBA00023040"/>
    </source>
</evidence>
<dbReference type="PROSITE" id="PS50227">
    <property type="entry name" value="G_PROTEIN_RECEP_F2_3"/>
    <property type="match status" value="1"/>
</dbReference>
<proteinExistence type="inferred from homology"/>
<dbReference type="GO" id="GO:0008528">
    <property type="term" value="F:G protein-coupled peptide receptor activity"/>
    <property type="evidence" value="ECO:0007669"/>
    <property type="project" value="TreeGrafter"/>
</dbReference>
<dbReference type="PANTHER" id="PTHR45620:SF42">
    <property type="entry name" value="G-PROTEIN COUPLED RECEPTOR SEB-2"/>
    <property type="match status" value="1"/>
</dbReference>
<keyword evidence="8 15" id="KW-0675">Receptor</keyword>
<evidence type="ECO:0000256" key="5">
    <source>
        <dbReference type="ARBA" id="ARBA00022989"/>
    </source>
</evidence>
<evidence type="ECO:0000256" key="11">
    <source>
        <dbReference type="SAM" id="Phobius"/>
    </source>
</evidence>
<keyword evidence="5 11" id="KW-1133">Transmembrane helix</keyword>
<feature type="transmembrane region" description="Helical" evidence="11">
    <location>
        <begin position="262"/>
        <end position="287"/>
    </location>
</feature>
<keyword evidence="7 11" id="KW-0472">Membrane</keyword>
<dbReference type="InterPro" id="IPR017981">
    <property type="entry name" value="GPCR_2-like_7TM"/>
</dbReference>
<dbReference type="InterPro" id="IPR001879">
    <property type="entry name" value="GPCR_2_extracellular_dom"/>
</dbReference>
<dbReference type="Gene3D" id="1.20.1070.10">
    <property type="entry name" value="Rhodopsin 7-helix transmembrane proteins"/>
    <property type="match status" value="1"/>
</dbReference>
<dbReference type="InterPro" id="IPR017983">
    <property type="entry name" value="GPCR_2_secretin-like_CS"/>
</dbReference>
<evidence type="ECO:0000256" key="7">
    <source>
        <dbReference type="ARBA" id="ARBA00023136"/>
    </source>
</evidence>
<dbReference type="PRINTS" id="PR00249">
    <property type="entry name" value="GPCRSECRETIN"/>
</dbReference>
<evidence type="ECO:0000256" key="12">
    <source>
        <dbReference type="SAM" id="SignalP"/>
    </source>
</evidence>
<dbReference type="InterPro" id="IPR050332">
    <property type="entry name" value="GPCR_2"/>
</dbReference>
<evidence type="ECO:0000313" key="15">
    <source>
        <dbReference type="EMBL" id="KAF7492554.1"/>
    </source>
</evidence>
<dbReference type="SUPFAM" id="SSF111418">
    <property type="entry name" value="Hormone receptor domain"/>
    <property type="match status" value="1"/>
</dbReference>
<evidence type="ECO:0000313" key="17">
    <source>
        <dbReference type="Proteomes" id="UP000070412"/>
    </source>
</evidence>
<evidence type="ECO:0000259" key="14">
    <source>
        <dbReference type="PROSITE" id="PS50261"/>
    </source>
</evidence>
<evidence type="ECO:0000256" key="4">
    <source>
        <dbReference type="ARBA" id="ARBA00022692"/>
    </source>
</evidence>
<evidence type="ECO:0000259" key="13">
    <source>
        <dbReference type="PROSITE" id="PS50227"/>
    </source>
</evidence>
<gene>
    <name evidence="15" type="ORF">SSS_2238</name>
</gene>
<feature type="transmembrane region" description="Helical" evidence="11">
    <location>
        <begin position="382"/>
        <end position="405"/>
    </location>
</feature>
<feature type="domain" description="G-protein coupled receptors family 2 profile 2" evidence="14">
    <location>
        <begin position="225"/>
        <end position="479"/>
    </location>
</feature>
<dbReference type="Gene3D" id="4.10.1240.10">
    <property type="entry name" value="GPCR, family 2, extracellular hormone receptor domain"/>
    <property type="match status" value="1"/>
</dbReference>
<feature type="transmembrane region" description="Helical" evidence="11">
    <location>
        <begin position="342"/>
        <end position="362"/>
    </location>
</feature>
<dbReference type="PROSITE" id="PS50261">
    <property type="entry name" value="G_PROTEIN_RECEP_F2_4"/>
    <property type="match status" value="1"/>
</dbReference>
<dbReference type="PROSITE" id="PS00649">
    <property type="entry name" value="G_PROTEIN_RECEP_F2_1"/>
    <property type="match status" value="1"/>
</dbReference>
<keyword evidence="12" id="KW-0732">Signal</keyword>
<feature type="chain" id="PRO_5038259555" evidence="12">
    <location>
        <begin position="29"/>
        <end position="508"/>
    </location>
</feature>
<dbReference type="AlphaFoldDB" id="A0A834VEX1"/>
<keyword evidence="6" id="KW-0297">G-protein coupled receptor</keyword>
<dbReference type="GO" id="GO:0007188">
    <property type="term" value="P:adenylate cyclase-modulating G protein-coupled receptor signaling pathway"/>
    <property type="evidence" value="ECO:0007669"/>
    <property type="project" value="TreeGrafter"/>
</dbReference>
<evidence type="ECO:0000313" key="16">
    <source>
        <dbReference type="EnsemblMetazoa" id="KAF7492554.1"/>
    </source>
</evidence>
<feature type="domain" description="G-protein coupled receptors family 2 profile 1" evidence="13">
    <location>
        <begin position="132"/>
        <end position="218"/>
    </location>
</feature>
<comment type="subcellular location">
    <subcellularLocation>
        <location evidence="1">Cell membrane</location>
        <topology evidence="1">Multi-pass membrane protein</topology>
    </subcellularLocation>
</comment>
<dbReference type="OrthoDB" id="5967113at2759"/>
<comment type="similarity">
    <text evidence="2">Belongs to the G-protein coupled receptor 2 family.</text>
</comment>
<dbReference type="PANTHER" id="PTHR45620">
    <property type="entry name" value="PDF RECEPTOR-LIKE PROTEIN-RELATED"/>
    <property type="match status" value="1"/>
</dbReference>
<evidence type="ECO:0000256" key="3">
    <source>
        <dbReference type="ARBA" id="ARBA00022475"/>
    </source>
</evidence>
<evidence type="ECO:0000256" key="2">
    <source>
        <dbReference type="ARBA" id="ARBA00005314"/>
    </source>
</evidence>
<evidence type="ECO:0000256" key="1">
    <source>
        <dbReference type="ARBA" id="ARBA00004651"/>
    </source>
</evidence>
<dbReference type="EnsemblMetazoa" id="SSS_2238s_mrna">
    <property type="protein sequence ID" value="KAF7492554.1"/>
    <property type="gene ID" value="SSS_2238"/>
</dbReference>
<evidence type="ECO:0000256" key="8">
    <source>
        <dbReference type="ARBA" id="ARBA00023170"/>
    </source>
</evidence>
<dbReference type="InterPro" id="IPR000832">
    <property type="entry name" value="GPCR_2_secretin-like"/>
</dbReference>
<dbReference type="Proteomes" id="UP000070412">
    <property type="component" value="Unassembled WGS sequence"/>
</dbReference>
<feature type="transmembrane region" description="Helical" evidence="11">
    <location>
        <begin position="455"/>
        <end position="478"/>
    </location>
</feature>
<dbReference type="EMBL" id="WVUK01000056">
    <property type="protein sequence ID" value="KAF7492554.1"/>
    <property type="molecule type" value="Genomic_DNA"/>
</dbReference>
<feature type="signal peptide" evidence="12">
    <location>
        <begin position="1"/>
        <end position="28"/>
    </location>
</feature>
<reference evidence="15" key="2">
    <citation type="submission" date="2020-01" db="EMBL/GenBank/DDBJ databases">
        <authorList>
            <person name="Korhonen P.K.K."/>
            <person name="Guangxu M.G."/>
            <person name="Wang T.W."/>
            <person name="Stroehlein A.J.S."/>
            <person name="Young N.D."/>
            <person name="Ang C.-S.A."/>
            <person name="Fernando D.W.F."/>
            <person name="Lu H.L."/>
            <person name="Taylor S.T."/>
            <person name="Ehtesham M.E.M."/>
            <person name="Najaraj S.H.N."/>
            <person name="Harsha G.H.G."/>
            <person name="Madugundu A.M."/>
            <person name="Renuse S.R."/>
            <person name="Holt D.H."/>
            <person name="Pandey A.P."/>
            <person name="Papenfuss A.P."/>
            <person name="Gasser R.B.G."/>
            <person name="Fischer K.F."/>
        </authorList>
    </citation>
    <scope>NUCLEOTIDE SEQUENCE</scope>
    <source>
        <strain evidence="15">SSS_KF_BRIS2020</strain>
    </source>
</reference>
<protein>
    <submittedName>
        <fullName evidence="15">Calcitonin gene-related peptide type 1 receptor</fullName>
    </submittedName>
</protein>
<reference evidence="16" key="3">
    <citation type="submission" date="2022-06" db="UniProtKB">
        <authorList>
            <consortium name="EnsemblMetazoa"/>
        </authorList>
    </citation>
    <scope>IDENTIFICATION</scope>
</reference>
<sequence>MNSFRSFRLFSMIIVSILIATKIDLSSSQSCRSPIYNSNSIKNFTNVMCSYCLYTIHFSKASFVWKRLSNWRFNIHQATIRIQYDQNTIVFYKIDFDRLKRKNLHNNPILQEFSNEFYMNQFLECCQNAHDCCDGMLKRSANNPNTNSNDPKCPMMWDGWSCWNETDIDSESENICPGISLLTLGDVPKCLRSSSVKQCFTDGKWSNHTDYMPCTRVASSTRRSIARTTIVSHSISLILTTVGSILFVVLKLQHKYRIQIHLNFFISIILSSSMSILYDIFVTIAHIEHRSNWILQNSTMCKIFTFLYKNTRMINYIWMLIEGFFFHNTVVFTFNNLAKWRSYTLAIGWLAPNLTMILYGYFRLTKSNDFCWTNPMGSYEWIYLSVPYLCFAINLLLMINLIRVILQKLVFTKNRSFAKQGMKTALILVPIFGIQYVVHFVPIDPTQTCDPILLAILHSQIIIEGLQGTIVTLILCFLNKDVHECIRKRFEQSKKENISLQTSLTNDQ</sequence>
<evidence type="ECO:0000256" key="10">
    <source>
        <dbReference type="ARBA" id="ARBA00023224"/>
    </source>
</evidence>
<organism evidence="15">
    <name type="scientific">Sarcoptes scabiei</name>
    <name type="common">Itch mite</name>
    <name type="synonym">Acarus scabiei</name>
    <dbReference type="NCBI Taxonomy" id="52283"/>
    <lineage>
        <taxon>Eukaryota</taxon>
        <taxon>Metazoa</taxon>
        <taxon>Ecdysozoa</taxon>
        <taxon>Arthropoda</taxon>
        <taxon>Chelicerata</taxon>
        <taxon>Arachnida</taxon>
        <taxon>Acari</taxon>
        <taxon>Acariformes</taxon>
        <taxon>Sarcoptiformes</taxon>
        <taxon>Astigmata</taxon>
        <taxon>Psoroptidia</taxon>
        <taxon>Sarcoptoidea</taxon>
        <taxon>Sarcoptidae</taxon>
        <taxon>Sarcoptinae</taxon>
        <taxon>Sarcoptes</taxon>
    </lineage>
</organism>
<evidence type="ECO:0000256" key="9">
    <source>
        <dbReference type="ARBA" id="ARBA00023180"/>
    </source>
</evidence>
<keyword evidence="10" id="KW-0807">Transducer</keyword>
<keyword evidence="9" id="KW-0325">Glycoprotein</keyword>
<dbReference type="InterPro" id="IPR036445">
    <property type="entry name" value="GPCR_2_extracell_dom_sf"/>
</dbReference>
<accession>A0A834VEX1</accession>
<feature type="transmembrane region" description="Helical" evidence="11">
    <location>
        <begin position="316"/>
        <end position="335"/>
    </location>
</feature>
<keyword evidence="17" id="KW-1185">Reference proteome</keyword>
<feature type="transmembrane region" description="Helical" evidence="11">
    <location>
        <begin position="230"/>
        <end position="250"/>
    </location>
</feature>
<dbReference type="Pfam" id="PF00002">
    <property type="entry name" value="7tm_2"/>
    <property type="match status" value="1"/>
</dbReference>
<dbReference type="GO" id="GO:0005886">
    <property type="term" value="C:plasma membrane"/>
    <property type="evidence" value="ECO:0007669"/>
    <property type="project" value="UniProtKB-SubCell"/>
</dbReference>